<reference evidence="2" key="1">
    <citation type="journal article" date="2023" name="Mol. Phylogenet. Evol.">
        <title>Genome-scale phylogeny and comparative genomics of the fungal order Sordariales.</title>
        <authorList>
            <person name="Hensen N."/>
            <person name="Bonometti L."/>
            <person name="Westerberg I."/>
            <person name="Brannstrom I.O."/>
            <person name="Guillou S."/>
            <person name="Cros-Aarteil S."/>
            <person name="Calhoun S."/>
            <person name="Haridas S."/>
            <person name="Kuo A."/>
            <person name="Mondo S."/>
            <person name="Pangilinan J."/>
            <person name="Riley R."/>
            <person name="LaButti K."/>
            <person name="Andreopoulos B."/>
            <person name="Lipzen A."/>
            <person name="Chen C."/>
            <person name="Yan M."/>
            <person name="Daum C."/>
            <person name="Ng V."/>
            <person name="Clum A."/>
            <person name="Steindorff A."/>
            <person name="Ohm R.A."/>
            <person name="Martin F."/>
            <person name="Silar P."/>
            <person name="Natvig D.O."/>
            <person name="Lalanne C."/>
            <person name="Gautier V."/>
            <person name="Ament-Velasquez S.L."/>
            <person name="Kruys A."/>
            <person name="Hutchinson M.I."/>
            <person name="Powell A.J."/>
            <person name="Barry K."/>
            <person name="Miller A.N."/>
            <person name="Grigoriev I.V."/>
            <person name="Debuchy R."/>
            <person name="Gladieux P."/>
            <person name="Hiltunen Thoren M."/>
            <person name="Johannesson H."/>
        </authorList>
    </citation>
    <scope>NUCLEOTIDE SEQUENCE</scope>
    <source>
        <strain evidence="2">CBS 103.79</strain>
    </source>
</reference>
<keyword evidence="3" id="KW-1185">Reference proteome</keyword>
<dbReference type="PANTHER" id="PTHR37536">
    <property type="entry name" value="PUTATIVE (AFU_ORTHOLOGUE AFUA_3G02970)-RELATED"/>
    <property type="match status" value="1"/>
</dbReference>
<sequence length="247" mass="26542">LPTTRHSRSLSRLNNLLFPSTPANVPPPVTYDQNWAGAVVIGVGYRSVSGTLSVPPIRLPAGANKEVVHAVSAWVGIDGEAACPNAIMQAGVDMYMNHSIPWYWAWFEWYPNRSTYLRDFVIHPGDSLTFNVTATALNAALFSITNHRTGQTDSMALTEKGPLLCGLSAEWIVEDFWGTDGVPLADFGRIGFSEATWATDTGVTGGVEAARMRGVKEAAGGRAAIECGKEGEEKDEVGCYYQAGGES</sequence>
<dbReference type="GO" id="GO:0006508">
    <property type="term" value="P:proteolysis"/>
    <property type="evidence" value="ECO:0007669"/>
    <property type="project" value="InterPro"/>
</dbReference>
<gene>
    <name evidence="2" type="ORF">C8A05DRAFT_15897</name>
</gene>
<organism evidence="2 3">
    <name type="scientific">Staphylotrichum tortipilum</name>
    <dbReference type="NCBI Taxonomy" id="2831512"/>
    <lineage>
        <taxon>Eukaryota</taxon>
        <taxon>Fungi</taxon>
        <taxon>Dikarya</taxon>
        <taxon>Ascomycota</taxon>
        <taxon>Pezizomycotina</taxon>
        <taxon>Sordariomycetes</taxon>
        <taxon>Sordariomycetidae</taxon>
        <taxon>Sordariales</taxon>
        <taxon>Chaetomiaceae</taxon>
        <taxon>Staphylotrichum</taxon>
    </lineage>
</organism>
<dbReference type="CDD" id="cd13426">
    <property type="entry name" value="Peptidase_G1"/>
    <property type="match status" value="1"/>
</dbReference>
<dbReference type="Proteomes" id="UP001303889">
    <property type="component" value="Unassembled WGS sequence"/>
</dbReference>
<feature type="active site" description="Proton acceptor" evidence="1">
    <location>
        <position position="174"/>
    </location>
</feature>
<feature type="non-terminal residue" evidence="2">
    <location>
        <position position="1"/>
    </location>
</feature>
<dbReference type="PANTHER" id="PTHR37536:SF1">
    <property type="entry name" value="ASPERGILLOPEPSIN, PUTAITVE (AFU_ORTHOLOGUE AFUA_7G01200)"/>
    <property type="match status" value="1"/>
</dbReference>
<dbReference type="InterPro" id="IPR013320">
    <property type="entry name" value="ConA-like_dom_sf"/>
</dbReference>
<protein>
    <submittedName>
        <fullName evidence="2">Peptidase G1</fullName>
    </submittedName>
</protein>
<evidence type="ECO:0000313" key="2">
    <source>
        <dbReference type="EMBL" id="KAK3901983.1"/>
    </source>
</evidence>
<dbReference type="Pfam" id="PF01828">
    <property type="entry name" value="Peptidase_A4"/>
    <property type="match status" value="1"/>
</dbReference>
<reference evidence="2" key="2">
    <citation type="submission" date="2023-05" db="EMBL/GenBank/DDBJ databases">
        <authorList>
            <consortium name="Lawrence Berkeley National Laboratory"/>
            <person name="Steindorff A."/>
            <person name="Hensen N."/>
            <person name="Bonometti L."/>
            <person name="Westerberg I."/>
            <person name="Brannstrom I.O."/>
            <person name="Guillou S."/>
            <person name="Cros-Aarteil S."/>
            <person name="Calhoun S."/>
            <person name="Haridas S."/>
            <person name="Kuo A."/>
            <person name="Mondo S."/>
            <person name="Pangilinan J."/>
            <person name="Riley R."/>
            <person name="Labutti K."/>
            <person name="Andreopoulos B."/>
            <person name="Lipzen A."/>
            <person name="Chen C."/>
            <person name="Yanf M."/>
            <person name="Daum C."/>
            <person name="Ng V."/>
            <person name="Clum A."/>
            <person name="Ohm R."/>
            <person name="Martin F."/>
            <person name="Silar P."/>
            <person name="Natvig D."/>
            <person name="Lalanne C."/>
            <person name="Gautier V."/>
            <person name="Ament-Velasquez S.L."/>
            <person name="Kruys A."/>
            <person name="Hutchinson M.I."/>
            <person name="Powell A.J."/>
            <person name="Barry K."/>
            <person name="Miller A.N."/>
            <person name="Grigoriev I.V."/>
            <person name="Debuchy R."/>
            <person name="Gladieux P."/>
            <person name="Thoren M.H."/>
            <person name="Johannesson H."/>
        </authorList>
    </citation>
    <scope>NUCLEOTIDE SEQUENCE</scope>
    <source>
        <strain evidence="2">CBS 103.79</strain>
    </source>
</reference>
<accession>A0AAN6RTJ8</accession>
<evidence type="ECO:0000313" key="3">
    <source>
        <dbReference type="Proteomes" id="UP001303889"/>
    </source>
</evidence>
<dbReference type="InterPro" id="IPR000250">
    <property type="entry name" value="Peptidase_G1"/>
</dbReference>
<dbReference type="InterPro" id="IPR038656">
    <property type="entry name" value="Peptidase_G1_sf"/>
</dbReference>
<dbReference type="SUPFAM" id="SSF49899">
    <property type="entry name" value="Concanavalin A-like lectins/glucanases"/>
    <property type="match status" value="1"/>
</dbReference>
<dbReference type="Gene3D" id="2.60.120.700">
    <property type="entry name" value="Peptidase G1"/>
    <property type="match status" value="1"/>
</dbReference>
<dbReference type="EMBL" id="MU855540">
    <property type="protein sequence ID" value="KAK3901983.1"/>
    <property type="molecule type" value="Genomic_DNA"/>
</dbReference>
<name>A0AAN6RTJ8_9PEZI</name>
<dbReference type="PRINTS" id="PR00977">
    <property type="entry name" value="SCYTLDPTASE"/>
</dbReference>
<evidence type="ECO:0000256" key="1">
    <source>
        <dbReference type="PIRSR" id="PIRSR600250-50"/>
    </source>
</evidence>
<dbReference type="AlphaFoldDB" id="A0AAN6RTJ8"/>
<proteinExistence type="predicted"/>
<comment type="caution">
    <text evidence="2">The sequence shown here is derived from an EMBL/GenBank/DDBJ whole genome shotgun (WGS) entry which is preliminary data.</text>
</comment>
<dbReference type="GO" id="GO:0070007">
    <property type="term" value="F:glutamic-type endopeptidase activity"/>
    <property type="evidence" value="ECO:0007669"/>
    <property type="project" value="InterPro"/>
</dbReference>